<dbReference type="Proteomes" id="UP001596297">
    <property type="component" value="Unassembled WGS sequence"/>
</dbReference>
<keyword evidence="3" id="KW-1185">Reference proteome</keyword>
<feature type="domain" description="Transport-associated OB type 2" evidence="1">
    <location>
        <begin position="39"/>
        <end position="108"/>
    </location>
</feature>
<gene>
    <name evidence="2" type="ORF">ACFP81_05640</name>
</gene>
<dbReference type="InterPro" id="IPR008995">
    <property type="entry name" value="Mo/tungstate-bd_C_term_dom"/>
</dbReference>
<accession>A0ABW1YBZ6</accession>
<evidence type="ECO:0000313" key="2">
    <source>
        <dbReference type="EMBL" id="MFC6591546.1"/>
    </source>
</evidence>
<dbReference type="Pfam" id="PF08402">
    <property type="entry name" value="TOBE_2"/>
    <property type="match status" value="1"/>
</dbReference>
<dbReference type="EMBL" id="JBHSWD010000001">
    <property type="protein sequence ID" value="MFC6591546.1"/>
    <property type="molecule type" value="Genomic_DNA"/>
</dbReference>
<dbReference type="SUPFAM" id="SSF50331">
    <property type="entry name" value="MOP-like"/>
    <property type="match status" value="1"/>
</dbReference>
<sequence>MANFLGRANLVSGLAEGGAAQTVLGRIPLTRAAVGSAVLCLRPEQLRLVAGPADPASAGAEVIQREFGGATVTYTVRLKEGQPKELLVREPASGTLWAEGSQVQVQVQGAGHPLP</sequence>
<evidence type="ECO:0000313" key="3">
    <source>
        <dbReference type="Proteomes" id="UP001596297"/>
    </source>
</evidence>
<dbReference type="InterPro" id="IPR013611">
    <property type="entry name" value="Transp-assoc_OB_typ2"/>
</dbReference>
<proteinExistence type="predicted"/>
<name>A0ABW1YBZ6_9DEIO</name>
<reference evidence="3" key="1">
    <citation type="journal article" date="2019" name="Int. J. Syst. Evol. Microbiol.">
        <title>The Global Catalogue of Microorganisms (GCM) 10K type strain sequencing project: providing services to taxonomists for standard genome sequencing and annotation.</title>
        <authorList>
            <consortium name="The Broad Institute Genomics Platform"/>
            <consortium name="The Broad Institute Genome Sequencing Center for Infectious Disease"/>
            <person name="Wu L."/>
            <person name="Ma J."/>
        </authorList>
    </citation>
    <scope>NUCLEOTIDE SEQUENCE [LARGE SCALE GENOMIC DNA]</scope>
    <source>
        <strain evidence="3">CGMCC 1.15772</strain>
    </source>
</reference>
<evidence type="ECO:0000259" key="1">
    <source>
        <dbReference type="Pfam" id="PF08402"/>
    </source>
</evidence>
<comment type="caution">
    <text evidence="2">The sequence shown here is derived from an EMBL/GenBank/DDBJ whole genome shotgun (WGS) entry which is preliminary data.</text>
</comment>
<dbReference type="RefSeq" id="WP_380082548.1">
    <property type="nucleotide sequence ID" value="NZ_JBHSWD010000001.1"/>
</dbReference>
<protein>
    <submittedName>
        <fullName evidence="2">TOBE domain-containing protein</fullName>
    </submittedName>
</protein>
<organism evidence="2 3">
    <name type="scientific">Deinococcus lacus</name>
    <dbReference type="NCBI Taxonomy" id="392561"/>
    <lineage>
        <taxon>Bacteria</taxon>
        <taxon>Thermotogati</taxon>
        <taxon>Deinococcota</taxon>
        <taxon>Deinococci</taxon>
        <taxon>Deinococcales</taxon>
        <taxon>Deinococcaceae</taxon>
        <taxon>Deinococcus</taxon>
    </lineage>
</organism>